<evidence type="ECO:0000313" key="1">
    <source>
        <dbReference type="EMBL" id="CAF4127897.1"/>
    </source>
</evidence>
<dbReference type="Gene3D" id="1.10.10.10">
    <property type="entry name" value="Winged helix-like DNA-binding domain superfamily/Winged helix DNA-binding domain"/>
    <property type="match status" value="1"/>
</dbReference>
<organism evidence="1 2">
    <name type="scientific">Rotaria sordida</name>
    <dbReference type="NCBI Taxonomy" id="392033"/>
    <lineage>
        <taxon>Eukaryota</taxon>
        <taxon>Metazoa</taxon>
        <taxon>Spiralia</taxon>
        <taxon>Gnathifera</taxon>
        <taxon>Rotifera</taxon>
        <taxon>Eurotatoria</taxon>
        <taxon>Bdelloidea</taxon>
        <taxon>Philodinida</taxon>
        <taxon>Philodinidae</taxon>
        <taxon>Rotaria</taxon>
    </lineage>
</organism>
<sequence length="92" mass="10391">MTQKNVDEYQRAQCIALRKTGMSYHAIGTNAGISRASVQGALERFEETGGFQHHHTCGRVEKLNQQNHDNARLHTSKQTQAKLHELHVKALK</sequence>
<dbReference type="Proteomes" id="UP000663874">
    <property type="component" value="Unassembled WGS sequence"/>
</dbReference>
<gene>
    <name evidence="1" type="ORF">FNK824_LOCUS32606</name>
</gene>
<dbReference type="AlphaFoldDB" id="A0A819WMW8"/>
<reference evidence="1" key="1">
    <citation type="submission" date="2021-02" db="EMBL/GenBank/DDBJ databases">
        <authorList>
            <person name="Nowell W R."/>
        </authorList>
    </citation>
    <scope>NUCLEOTIDE SEQUENCE</scope>
</reference>
<evidence type="ECO:0000313" key="2">
    <source>
        <dbReference type="Proteomes" id="UP000663874"/>
    </source>
</evidence>
<dbReference type="InterPro" id="IPR036388">
    <property type="entry name" value="WH-like_DNA-bd_sf"/>
</dbReference>
<proteinExistence type="predicted"/>
<protein>
    <submittedName>
        <fullName evidence="1">Uncharacterized protein</fullName>
    </submittedName>
</protein>
<accession>A0A819WMW8</accession>
<dbReference type="SUPFAM" id="SSF46689">
    <property type="entry name" value="Homeodomain-like"/>
    <property type="match status" value="1"/>
</dbReference>
<name>A0A819WMW8_9BILA</name>
<dbReference type="EMBL" id="CAJOBE010011303">
    <property type="protein sequence ID" value="CAF4127897.1"/>
    <property type="molecule type" value="Genomic_DNA"/>
</dbReference>
<dbReference type="Pfam" id="PF13384">
    <property type="entry name" value="HTH_23"/>
    <property type="match status" value="1"/>
</dbReference>
<dbReference type="InterPro" id="IPR009057">
    <property type="entry name" value="Homeodomain-like_sf"/>
</dbReference>
<comment type="caution">
    <text evidence="1">The sequence shown here is derived from an EMBL/GenBank/DDBJ whole genome shotgun (WGS) entry which is preliminary data.</text>
</comment>